<proteinExistence type="predicted"/>
<dbReference type="EMBL" id="LR796657">
    <property type="protein sequence ID" value="CAB4157340.1"/>
    <property type="molecule type" value="Genomic_DNA"/>
</dbReference>
<protein>
    <submittedName>
        <fullName evidence="1">Uncharacterized protein</fullName>
    </submittedName>
</protein>
<accession>A0A6J5NC95</accession>
<name>A0A6J5NC95_9CAUD</name>
<reference evidence="1" key="1">
    <citation type="submission" date="2020-04" db="EMBL/GenBank/DDBJ databases">
        <authorList>
            <person name="Chiriac C."/>
            <person name="Salcher M."/>
            <person name="Ghai R."/>
            <person name="Kavagutti S V."/>
        </authorList>
    </citation>
    <scope>NUCLEOTIDE SEQUENCE</scope>
</reference>
<sequence length="255" mass="27156">MTYPSSLDISRGIASGHRYLRQFGRNAAVGGTFAPVSRAGVYRTPQVAAAPFLRIRSGGNAADTANGAGARSVTLIGLDVNGDYLTETIATAGASASALTVNRFLRLADARVTTSGTYATQTALSHVASINIEDDAGNLWATIQDTDIPRGDTEIGAYTVPRNRTLLITNVKLQAEPSNRSNIVMFERSGILQSAPPYDPMVLLQEFPQFSGAAQFTFDPPIRINQLSDVGFMAKTETSTTDVAVGFDCIEVYPT</sequence>
<organism evidence="1">
    <name type="scientific">uncultured Caudovirales phage</name>
    <dbReference type="NCBI Taxonomy" id="2100421"/>
    <lineage>
        <taxon>Viruses</taxon>
        <taxon>Duplodnaviria</taxon>
        <taxon>Heunggongvirae</taxon>
        <taxon>Uroviricota</taxon>
        <taxon>Caudoviricetes</taxon>
        <taxon>Peduoviridae</taxon>
        <taxon>Maltschvirus</taxon>
        <taxon>Maltschvirus maltsch</taxon>
    </lineage>
</organism>
<gene>
    <name evidence="1" type="ORF">UFOVP681_16</name>
</gene>
<evidence type="ECO:0000313" key="1">
    <source>
        <dbReference type="EMBL" id="CAB4157340.1"/>
    </source>
</evidence>